<dbReference type="Proteomes" id="UP000574276">
    <property type="component" value="Unassembled WGS sequence"/>
</dbReference>
<proteinExistence type="predicted"/>
<dbReference type="AlphaFoldDB" id="A0A839K4H1"/>
<sequence length="204" mass="23953">MTIPILSILLLLFILWLNYEIKRTSRAEKKSNEMFWQAEEASNTTRRKDISELDYVTLDLDRLPMNDNEDSTINSYRDTIKKMEGKKFVNLSDMTNTELKLQYGVANLNQLTEYDTNYTKLVSSLQKWAERYYSLEQVDSTVQILEYAVSIHSDVKKTYHLLASIYKSKKTPEKIQQLIESIPKTKIQDKEKLIKELSDIMTSF</sequence>
<dbReference type="EMBL" id="JACEGA010000001">
    <property type="protein sequence ID" value="MBB2184516.1"/>
    <property type="molecule type" value="Genomic_DNA"/>
</dbReference>
<protein>
    <recommendedName>
        <fullName evidence="3">Tetratricopeptide repeat protein</fullName>
    </recommendedName>
</protein>
<evidence type="ECO:0000313" key="1">
    <source>
        <dbReference type="EMBL" id="MBB2184516.1"/>
    </source>
</evidence>
<evidence type="ECO:0008006" key="3">
    <source>
        <dbReference type="Google" id="ProtNLM"/>
    </source>
</evidence>
<name>A0A839K4H1_9FIRM</name>
<accession>A0A839K4H1</accession>
<keyword evidence="2" id="KW-1185">Reference proteome</keyword>
<comment type="caution">
    <text evidence="1">The sequence shown here is derived from an EMBL/GenBank/DDBJ whole genome shotgun (WGS) entry which is preliminary data.</text>
</comment>
<reference evidence="1 2" key="1">
    <citation type="submission" date="2020-07" db="EMBL/GenBank/DDBJ databases">
        <title>Characterization and genome sequencing of isolate MD1, a novel member within the family Lachnospiraceae.</title>
        <authorList>
            <person name="Rettenmaier R."/>
            <person name="Di Bello L."/>
            <person name="Zinser C."/>
            <person name="Scheitz K."/>
            <person name="Liebl W."/>
            <person name="Zverlov V."/>
        </authorList>
    </citation>
    <scope>NUCLEOTIDE SEQUENCE [LARGE SCALE GENOMIC DNA]</scope>
    <source>
        <strain evidence="1 2">MD1</strain>
    </source>
</reference>
<dbReference type="RefSeq" id="WP_228354082.1">
    <property type="nucleotide sequence ID" value="NZ_JACEGA010000001.1"/>
</dbReference>
<gene>
    <name evidence="1" type="ORF">H0486_16680</name>
</gene>
<organism evidence="1 2">
    <name type="scientific">Variimorphobacter saccharofermentans</name>
    <dbReference type="NCBI Taxonomy" id="2755051"/>
    <lineage>
        <taxon>Bacteria</taxon>
        <taxon>Bacillati</taxon>
        <taxon>Bacillota</taxon>
        <taxon>Clostridia</taxon>
        <taxon>Lachnospirales</taxon>
        <taxon>Lachnospiraceae</taxon>
        <taxon>Variimorphobacter</taxon>
    </lineage>
</organism>
<evidence type="ECO:0000313" key="2">
    <source>
        <dbReference type="Proteomes" id="UP000574276"/>
    </source>
</evidence>